<evidence type="ECO:0000256" key="13">
    <source>
        <dbReference type="HAMAP-Rule" id="MF_00409"/>
    </source>
</evidence>
<comment type="catalytic activity">
    <reaction evidence="13">
        <text>a lipid A disaccharide + ATP = a lipid IVA + ADP + H(+)</text>
        <dbReference type="Rhea" id="RHEA:67840"/>
        <dbReference type="ChEBI" id="CHEBI:15378"/>
        <dbReference type="ChEBI" id="CHEBI:30616"/>
        <dbReference type="ChEBI" id="CHEBI:176343"/>
        <dbReference type="ChEBI" id="CHEBI:176425"/>
        <dbReference type="ChEBI" id="CHEBI:456216"/>
        <dbReference type="EC" id="2.7.1.130"/>
    </reaction>
</comment>
<comment type="caution">
    <text evidence="14">The sequence shown here is derived from an EMBL/GenBank/DDBJ whole genome shotgun (WGS) entry which is preliminary data.</text>
</comment>
<feature type="binding site" evidence="13">
    <location>
        <begin position="57"/>
        <end position="64"/>
    </location>
    <ligand>
        <name>ATP</name>
        <dbReference type="ChEBI" id="CHEBI:30616"/>
    </ligand>
</feature>
<dbReference type="InterPro" id="IPR027417">
    <property type="entry name" value="P-loop_NTPase"/>
</dbReference>
<evidence type="ECO:0000256" key="9">
    <source>
        <dbReference type="ARBA" id="ARBA00022777"/>
    </source>
</evidence>
<evidence type="ECO:0000256" key="4">
    <source>
        <dbReference type="ARBA" id="ARBA00016436"/>
    </source>
</evidence>
<evidence type="ECO:0000256" key="7">
    <source>
        <dbReference type="ARBA" id="ARBA00022679"/>
    </source>
</evidence>
<keyword evidence="5 13" id="KW-0444">Lipid biosynthesis</keyword>
<dbReference type="HAMAP" id="MF_00409">
    <property type="entry name" value="LpxK"/>
    <property type="match status" value="1"/>
</dbReference>
<comment type="function">
    <text evidence="1 13">Transfers the gamma-phosphate of ATP to the 4'-position of a tetraacyldisaccharide 1-phosphate intermediate (termed DS-1-P) to form tetraacyldisaccharide 1,4'-bis-phosphate (lipid IVA).</text>
</comment>
<keyword evidence="6 13" id="KW-0441">Lipid A biosynthesis</keyword>
<evidence type="ECO:0000256" key="8">
    <source>
        <dbReference type="ARBA" id="ARBA00022741"/>
    </source>
</evidence>
<dbReference type="NCBIfam" id="TIGR00682">
    <property type="entry name" value="lpxK"/>
    <property type="match status" value="1"/>
</dbReference>
<keyword evidence="10 13" id="KW-0067">ATP-binding</keyword>
<comment type="similarity">
    <text evidence="13">Belongs to the LpxK family.</text>
</comment>
<dbReference type="Pfam" id="PF02606">
    <property type="entry name" value="LpxK"/>
    <property type="match status" value="1"/>
</dbReference>
<dbReference type="RefSeq" id="WP_200259407.1">
    <property type="nucleotide sequence ID" value="NZ_NRSH01000088.1"/>
</dbReference>
<evidence type="ECO:0000313" key="14">
    <source>
        <dbReference type="EMBL" id="MBK1727007.1"/>
    </source>
</evidence>
<dbReference type="PANTHER" id="PTHR42724">
    <property type="entry name" value="TETRAACYLDISACCHARIDE 4'-KINASE"/>
    <property type="match status" value="1"/>
</dbReference>
<keyword evidence="7 13" id="KW-0808">Transferase</keyword>
<evidence type="ECO:0000256" key="6">
    <source>
        <dbReference type="ARBA" id="ARBA00022556"/>
    </source>
</evidence>
<evidence type="ECO:0000256" key="12">
    <source>
        <dbReference type="ARBA" id="ARBA00029757"/>
    </source>
</evidence>
<evidence type="ECO:0000256" key="1">
    <source>
        <dbReference type="ARBA" id="ARBA00002274"/>
    </source>
</evidence>
<dbReference type="EMBL" id="NRSH01000088">
    <property type="protein sequence ID" value="MBK1727007.1"/>
    <property type="molecule type" value="Genomic_DNA"/>
</dbReference>
<gene>
    <name evidence="13" type="primary">lpxK</name>
    <name evidence="14" type="ORF">CKO13_08220</name>
</gene>
<reference evidence="14 15" key="1">
    <citation type="journal article" date="2020" name="Microorganisms">
        <title>Osmotic Adaptation and Compatible Solute Biosynthesis of Phototrophic Bacteria as Revealed from Genome Analyses.</title>
        <authorList>
            <person name="Imhoff J.F."/>
            <person name="Rahn T."/>
            <person name="Kunzel S."/>
            <person name="Keller A."/>
            <person name="Neulinger S.C."/>
        </authorList>
    </citation>
    <scope>NUCLEOTIDE SEQUENCE [LARGE SCALE GENOMIC DNA]</scope>
    <source>
        <strain evidence="14 15">DSM 15116</strain>
    </source>
</reference>
<dbReference type="InterPro" id="IPR003758">
    <property type="entry name" value="LpxK"/>
</dbReference>
<keyword evidence="15" id="KW-1185">Reference proteome</keyword>
<evidence type="ECO:0000256" key="5">
    <source>
        <dbReference type="ARBA" id="ARBA00022516"/>
    </source>
</evidence>
<evidence type="ECO:0000256" key="2">
    <source>
        <dbReference type="ARBA" id="ARBA00004870"/>
    </source>
</evidence>
<dbReference type="PANTHER" id="PTHR42724:SF1">
    <property type="entry name" value="TETRAACYLDISACCHARIDE 4'-KINASE, MITOCHONDRIAL-RELATED"/>
    <property type="match status" value="1"/>
</dbReference>
<name>A0ABS1E742_9GAMM</name>
<keyword evidence="11 13" id="KW-0443">Lipid metabolism</keyword>
<proteinExistence type="inferred from homology"/>
<evidence type="ECO:0000313" key="15">
    <source>
        <dbReference type="Proteomes" id="UP000738126"/>
    </source>
</evidence>
<protein>
    <recommendedName>
        <fullName evidence="4 13">Tetraacyldisaccharide 4'-kinase</fullName>
        <ecNumber evidence="3 13">2.7.1.130</ecNumber>
    </recommendedName>
    <alternativeName>
        <fullName evidence="12 13">Lipid A 4'-kinase</fullName>
    </alternativeName>
</protein>
<dbReference type="EC" id="2.7.1.130" evidence="3 13"/>
<dbReference type="Proteomes" id="UP000738126">
    <property type="component" value="Unassembled WGS sequence"/>
</dbReference>
<evidence type="ECO:0000256" key="10">
    <source>
        <dbReference type="ARBA" id="ARBA00022840"/>
    </source>
</evidence>
<accession>A0ABS1E742</accession>
<comment type="pathway">
    <text evidence="2 13">Glycolipid biosynthesis; lipid IV(A) biosynthesis; lipid IV(A) from (3R)-3-hydroxytetradecanoyl-[acyl-carrier-protein] and UDP-N-acetyl-alpha-D-glucosamine: step 6/6.</text>
</comment>
<keyword evidence="8 13" id="KW-0547">Nucleotide-binding</keyword>
<organism evidence="14 15">
    <name type="scientific">Halorhodospira neutriphila</name>
    <dbReference type="NCBI Taxonomy" id="168379"/>
    <lineage>
        <taxon>Bacteria</taxon>
        <taxon>Pseudomonadati</taxon>
        <taxon>Pseudomonadota</taxon>
        <taxon>Gammaproteobacteria</taxon>
        <taxon>Chromatiales</taxon>
        <taxon>Ectothiorhodospiraceae</taxon>
        <taxon>Halorhodospira</taxon>
    </lineage>
</organism>
<sequence>MVPPRSWFREGGWLPQLMAPLAGLYGALVAWRHASYRSGRSRVEASPVPVIVVGNIFVGGTGKTPLVAWLVERLRAEGWHPGIVSRGYGGRAGDGPTFVAEASEAVEVGDEPLLLARRTGAPVCVGRNRPAAVAALHAQAGCDVVVSDDGLQHLRMGRAAEIVVIDAERGLGNGRLLPAGPLREPASRLERVDLVVANGGPTEQTAYAFHLCPGEPEALDGSQRPWPGGSCHVVAGIGNPGRFFRAAAEMGLDAYPHAFADHHTFRARDLAFGFGADWPILMTEKDAVKCRHLPQAERIWTLPTQVVTTPELEFAVSCLLARILTQGASAR</sequence>
<evidence type="ECO:0000256" key="3">
    <source>
        <dbReference type="ARBA" id="ARBA00012071"/>
    </source>
</evidence>
<evidence type="ECO:0000256" key="11">
    <source>
        <dbReference type="ARBA" id="ARBA00023098"/>
    </source>
</evidence>
<dbReference type="SUPFAM" id="SSF52540">
    <property type="entry name" value="P-loop containing nucleoside triphosphate hydrolases"/>
    <property type="match status" value="1"/>
</dbReference>
<keyword evidence="9 13" id="KW-0418">Kinase</keyword>